<dbReference type="SUPFAM" id="SSF88659">
    <property type="entry name" value="Sigma3 and sigma4 domains of RNA polymerase sigma factors"/>
    <property type="match status" value="1"/>
</dbReference>
<dbReference type="Gene3D" id="1.10.10.10">
    <property type="entry name" value="Winged helix-like DNA-binding domain superfamily/Winged helix DNA-binding domain"/>
    <property type="match status" value="1"/>
</dbReference>
<organism evidence="9 10">
    <name type="scientific">Gemmatimonas aurantiaca</name>
    <dbReference type="NCBI Taxonomy" id="173480"/>
    <lineage>
        <taxon>Bacteria</taxon>
        <taxon>Pseudomonadati</taxon>
        <taxon>Gemmatimonadota</taxon>
        <taxon>Gemmatimonadia</taxon>
        <taxon>Gemmatimonadales</taxon>
        <taxon>Gemmatimonadaceae</taxon>
        <taxon>Gemmatimonas</taxon>
    </lineage>
</organism>
<dbReference type="InterPro" id="IPR013325">
    <property type="entry name" value="RNA_pol_sigma_r2"/>
</dbReference>
<dbReference type="GO" id="GO:0006352">
    <property type="term" value="P:DNA-templated transcription initiation"/>
    <property type="evidence" value="ECO:0007669"/>
    <property type="project" value="InterPro"/>
</dbReference>
<keyword evidence="5 6" id="KW-0804">Transcription</keyword>
<keyword evidence="3 6" id="KW-0731">Sigma factor</keyword>
<dbReference type="InterPro" id="IPR007627">
    <property type="entry name" value="RNA_pol_sigma70_r2"/>
</dbReference>
<dbReference type="InterPro" id="IPR013249">
    <property type="entry name" value="RNA_pol_sigma70_r4_t2"/>
</dbReference>
<dbReference type="Pfam" id="PF08281">
    <property type="entry name" value="Sigma70_r4_2"/>
    <property type="match status" value="1"/>
</dbReference>
<dbReference type="SUPFAM" id="SSF88946">
    <property type="entry name" value="Sigma2 domain of RNA polymerase sigma factors"/>
    <property type="match status" value="1"/>
</dbReference>
<evidence type="ECO:0000256" key="4">
    <source>
        <dbReference type="ARBA" id="ARBA00023125"/>
    </source>
</evidence>
<dbReference type="InterPro" id="IPR036388">
    <property type="entry name" value="WH-like_DNA-bd_sf"/>
</dbReference>
<evidence type="ECO:0000256" key="2">
    <source>
        <dbReference type="ARBA" id="ARBA00023015"/>
    </source>
</evidence>
<keyword evidence="4 6" id="KW-0238">DNA-binding</keyword>
<dbReference type="PANTHER" id="PTHR43133">
    <property type="entry name" value="RNA POLYMERASE ECF-TYPE SIGMA FACTO"/>
    <property type="match status" value="1"/>
</dbReference>
<dbReference type="GO" id="GO:0003677">
    <property type="term" value="F:DNA binding"/>
    <property type="evidence" value="ECO:0007669"/>
    <property type="project" value="UniProtKB-KW"/>
</dbReference>
<dbReference type="Gene3D" id="1.10.1740.10">
    <property type="match status" value="1"/>
</dbReference>
<accession>A0A3D4VAU6</accession>
<name>A0A3D4VAU6_9BACT</name>
<dbReference type="PANTHER" id="PTHR43133:SF46">
    <property type="entry name" value="RNA POLYMERASE SIGMA-70 FACTOR ECF SUBFAMILY"/>
    <property type="match status" value="1"/>
</dbReference>
<dbReference type="NCBIfam" id="TIGR02937">
    <property type="entry name" value="sigma70-ECF"/>
    <property type="match status" value="1"/>
</dbReference>
<sequence length="173" mass="19284">MTSPGVDDVSAAANGDRQAFERVYRAHADRVFGLCVRMLGDRVLAEEVTQDVFVRVWQKLPGFRAEAAFSTWLHRVAVNVILSRRKNLGVQHGRHAEEEVLDVTPARADRVTERLDLEDAIGGLPNGARRVFVLHDVEGFTHEEIGEQLGITPGGSKAQLHRARMLLRNALTR</sequence>
<dbReference type="Proteomes" id="UP000264071">
    <property type="component" value="Unassembled WGS sequence"/>
</dbReference>
<evidence type="ECO:0000259" key="8">
    <source>
        <dbReference type="Pfam" id="PF08281"/>
    </source>
</evidence>
<evidence type="ECO:0000259" key="7">
    <source>
        <dbReference type="Pfam" id="PF04542"/>
    </source>
</evidence>
<dbReference type="InterPro" id="IPR000838">
    <property type="entry name" value="RNA_pol_sigma70_ECF_CS"/>
</dbReference>
<gene>
    <name evidence="9" type="ORF">DGD08_13560</name>
</gene>
<feature type="domain" description="RNA polymerase sigma-70 region 2" evidence="7">
    <location>
        <begin position="24"/>
        <end position="86"/>
    </location>
</feature>
<keyword evidence="2 6" id="KW-0805">Transcription regulation</keyword>
<reference evidence="9 10" key="1">
    <citation type="journal article" date="2018" name="Nat. Biotechnol.">
        <title>A standardized bacterial taxonomy based on genome phylogeny substantially revises the tree of life.</title>
        <authorList>
            <person name="Parks D.H."/>
            <person name="Chuvochina M."/>
            <person name="Waite D.W."/>
            <person name="Rinke C."/>
            <person name="Skarshewski A."/>
            <person name="Chaumeil P.A."/>
            <person name="Hugenholtz P."/>
        </authorList>
    </citation>
    <scope>NUCLEOTIDE SEQUENCE [LARGE SCALE GENOMIC DNA]</scope>
    <source>
        <strain evidence="9">UBA8844</strain>
    </source>
</reference>
<evidence type="ECO:0000256" key="6">
    <source>
        <dbReference type="RuleBase" id="RU000716"/>
    </source>
</evidence>
<evidence type="ECO:0000313" key="10">
    <source>
        <dbReference type="Proteomes" id="UP000264071"/>
    </source>
</evidence>
<dbReference type="OMA" id="NELVKWR"/>
<comment type="caution">
    <text evidence="9">The sequence shown here is derived from an EMBL/GenBank/DDBJ whole genome shotgun (WGS) entry which is preliminary data.</text>
</comment>
<dbReference type="InterPro" id="IPR014284">
    <property type="entry name" value="RNA_pol_sigma-70_dom"/>
</dbReference>
<dbReference type="AlphaFoldDB" id="A0A3D4VAU6"/>
<evidence type="ECO:0000256" key="3">
    <source>
        <dbReference type="ARBA" id="ARBA00023082"/>
    </source>
</evidence>
<evidence type="ECO:0000256" key="1">
    <source>
        <dbReference type="ARBA" id="ARBA00010641"/>
    </source>
</evidence>
<dbReference type="InterPro" id="IPR039425">
    <property type="entry name" value="RNA_pol_sigma-70-like"/>
</dbReference>
<protein>
    <recommendedName>
        <fullName evidence="6">RNA polymerase sigma factor</fullName>
    </recommendedName>
</protein>
<dbReference type="GO" id="GO:0016987">
    <property type="term" value="F:sigma factor activity"/>
    <property type="evidence" value="ECO:0007669"/>
    <property type="project" value="UniProtKB-KW"/>
</dbReference>
<evidence type="ECO:0000256" key="5">
    <source>
        <dbReference type="ARBA" id="ARBA00023163"/>
    </source>
</evidence>
<dbReference type="InterPro" id="IPR013324">
    <property type="entry name" value="RNA_pol_sigma_r3/r4-like"/>
</dbReference>
<proteinExistence type="inferred from homology"/>
<dbReference type="EMBL" id="DPIY01000010">
    <property type="protein sequence ID" value="HCT58226.1"/>
    <property type="molecule type" value="Genomic_DNA"/>
</dbReference>
<feature type="domain" description="RNA polymerase sigma factor 70 region 4 type 2" evidence="8">
    <location>
        <begin position="115"/>
        <end position="166"/>
    </location>
</feature>
<dbReference type="CDD" id="cd06171">
    <property type="entry name" value="Sigma70_r4"/>
    <property type="match status" value="1"/>
</dbReference>
<dbReference type="PROSITE" id="PS01063">
    <property type="entry name" value="SIGMA70_ECF"/>
    <property type="match status" value="1"/>
</dbReference>
<evidence type="ECO:0000313" key="9">
    <source>
        <dbReference type="EMBL" id="HCT58226.1"/>
    </source>
</evidence>
<dbReference type="Pfam" id="PF04542">
    <property type="entry name" value="Sigma70_r2"/>
    <property type="match status" value="1"/>
</dbReference>
<comment type="similarity">
    <text evidence="1 6">Belongs to the sigma-70 factor family. ECF subfamily.</text>
</comment>